<accession>A0A067QPH3</accession>
<sequence>MFDADDCLELPPPAYEASQQELDKKIAHAVEVSLTIANAPKKIEAGPGGEEEVWEEWDESLFEAASRQFTETAGAGSSSMGAQAPPPPSQPQEEQNGNRPSGGRSLPVPPVPQAIEPLRIVKKTPNGYSDEKKRFQYDSLQTNQSSIDPSKLASSSSAQSSYPAPAVSSSADAEPEEDTRLPPPPFSLEGPSYEGPRYEEVATPPHIDTPPPTVLSYQEPDSRVSSPLQSPHSPPPSLSFPPPRSQSRHSISSLSQHSHPSSPLPPVPNTTQIHHQSMPPPPRNPVNRVVPRPITTYSTPVKAKTSRSSTFVRVGDFDPSVAYNRHRTHARPIDEPLPSVVDASAFYKSSVAAHIPTTPARSYITSHPAAPSTPGLRSRQSFGAHSGGGFVTPSRQAPPVPSISPSLFAGSQMSHFPSSAPAPPALSPARQSVQQSSYGQQQQTSYAPQQEPSYAQQLQQSYSAYSQQQPSYTQQQSPYGQPEASQAQANPQYNQANYAASTYAPSQYTPSTYEPSVYAPTTYTPSPSTYAPTSYAPSTYAPTAYDSAPPAQSQWAPSQYGHGDPYYRS</sequence>
<protein>
    <submittedName>
        <fullName evidence="2">Uncharacterized protein</fullName>
    </submittedName>
</protein>
<dbReference type="OrthoDB" id="3271211at2759"/>
<feature type="region of interest" description="Disordered" evidence="1">
    <location>
        <begin position="362"/>
        <end position="569"/>
    </location>
</feature>
<reference evidence="3" key="1">
    <citation type="journal article" date="2014" name="Proc. Natl. Acad. Sci. U.S.A.">
        <title>Extensive sampling of basidiomycete genomes demonstrates inadequacy of the white-rot/brown-rot paradigm for wood decay fungi.</title>
        <authorList>
            <person name="Riley R."/>
            <person name="Salamov A.A."/>
            <person name="Brown D.W."/>
            <person name="Nagy L.G."/>
            <person name="Floudas D."/>
            <person name="Held B.W."/>
            <person name="Levasseur A."/>
            <person name="Lombard V."/>
            <person name="Morin E."/>
            <person name="Otillar R."/>
            <person name="Lindquist E.A."/>
            <person name="Sun H."/>
            <person name="LaButti K.M."/>
            <person name="Schmutz J."/>
            <person name="Jabbour D."/>
            <person name="Luo H."/>
            <person name="Baker S.E."/>
            <person name="Pisabarro A.G."/>
            <person name="Walton J.D."/>
            <person name="Blanchette R.A."/>
            <person name="Henrissat B."/>
            <person name="Martin F."/>
            <person name="Cullen D."/>
            <person name="Hibbett D.S."/>
            <person name="Grigoriev I.V."/>
        </authorList>
    </citation>
    <scope>NUCLEOTIDE SEQUENCE [LARGE SCALE GENOMIC DNA]</scope>
    <source>
        <strain evidence="3">MUCL 33604</strain>
    </source>
</reference>
<feature type="compositionally biased region" description="Polar residues" evidence="1">
    <location>
        <begin position="503"/>
        <end position="514"/>
    </location>
</feature>
<gene>
    <name evidence="2" type="ORF">JAAARDRAFT_187849</name>
</gene>
<feature type="compositionally biased region" description="Low complexity" evidence="1">
    <location>
        <begin position="248"/>
        <end position="261"/>
    </location>
</feature>
<keyword evidence="3" id="KW-1185">Reference proteome</keyword>
<evidence type="ECO:0000256" key="1">
    <source>
        <dbReference type="SAM" id="MobiDB-lite"/>
    </source>
</evidence>
<dbReference type="Proteomes" id="UP000027265">
    <property type="component" value="Unassembled WGS sequence"/>
</dbReference>
<dbReference type="AlphaFoldDB" id="A0A067QPH3"/>
<feature type="compositionally biased region" description="Polar residues" evidence="1">
    <location>
        <begin position="403"/>
        <end position="416"/>
    </location>
</feature>
<feature type="compositionally biased region" description="Pro residues" evidence="1">
    <location>
        <begin position="232"/>
        <end position="244"/>
    </location>
</feature>
<feature type="region of interest" description="Disordered" evidence="1">
    <location>
        <begin position="66"/>
        <end position="309"/>
    </location>
</feature>
<proteinExistence type="predicted"/>
<feature type="compositionally biased region" description="Low complexity" evidence="1">
    <location>
        <begin position="452"/>
        <end position="501"/>
    </location>
</feature>
<feature type="compositionally biased region" description="Low complexity" evidence="1">
    <location>
        <begin position="515"/>
        <end position="545"/>
    </location>
</feature>
<organism evidence="2 3">
    <name type="scientific">Jaapia argillacea MUCL 33604</name>
    <dbReference type="NCBI Taxonomy" id="933084"/>
    <lineage>
        <taxon>Eukaryota</taxon>
        <taxon>Fungi</taxon>
        <taxon>Dikarya</taxon>
        <taxon>Basidiomycota</taxon>
        <taxon>Agaricomycotina</taxon>
        <taxon>Agaricomycetes</taxon>
        <taxon>Agaricomycetidae</taxon>
        <taxon>Jaapiales</taxon>
        <taxon>Jaapiaceae</taxon>
        <taxon>Jaapia</taxon>
    </lineage>
</organism>
<evidence type="ECO:0000313" key="2">
    <source>
        <dbReference type="EMBL" id="KDQ64526.1"/>
    </source>
</evidence>
<feature type="compositionally biased region" description="Low complexity" evidence="1">
    <location>
        <begin position="73"/>
        <end position="83"/>
    </location>
</feature>
<dbReference type="HOGENOM" id="CLU_479017_0_0_1"/>
<dbReference type="InParanoid" id="A0A067QPH3"/>
<feature type="compositionally biased region" description="Low complexity" evidence="1">
    <location>
        <begin position="145"/>
        <end position="172"/>
    </location>
</feature>
<evidence type="ECO:0000313" key="3">
    <source>
        <dbReference type="Proteomes" id="UP000027265"/>
    </source>
</evidence>
<feature type="compositionally biased region" description="Low complexity" evidence="1">
    <location>
        <begin position="427"/>
        <end position="445"/>
    </location>
</feature>
<name>A0A067QPH3_9AGAM</name>
<dbReference type="EMBL" id="KL197709">
    <property type="protein sequence ID" value="KDQ64526.1"/>
    <property type="molecule type" value="Genomic_DNA"/>
</dbReference>